<dbReference type="AlphaFoldDB" id="A0A9D4FD84"/>
<organism evidence="1 2">
    <name type="scientific">Dreissena polymorpha</name>
    <name type="common">Zebra mussel</name>
    <name type="synonym">Mytilus polymorpha</name>
    <dbReference type="NCBI Taxonomy" id="45954"/>
    <lineage>
        <taxon>Eukaryota</taxon>
        <taxon>Metazoa</taxon>
        <taxon>Spiralia</taxon>
        <taxon>Lophotrochozoa</taxon>
        <taxon>Mollusca</taxon>
        <taxon>Bivalvia</taxon>
        <taxon>Autobranchia</taxon>
        <taxon>Heteroconchia</taxon>
        <taxon>Euheterodonta</taxon>
        <taxon>Imparidentia</taxon>
        <taxon>Neoheterodontei</taxon>
        <taxon>Myida</taxon>
        <taxon>Dreissenoidea</taxon>
        <taxon>Dreissenidae</taxon>
        <taxon>Dreissena</taxon>
    </lineage>
</organism>
<protein>
    <submittedName>
        <fullName evidence="1">Uncharacterized protein</fullName>
    </submittedName>
</protein>
<gene>
    <name evidence="1" type="ORF">DPMN_149154</name>
</gene>
<dbReference type="Proteomes" id="UP000828390">
    <property type="component" value="Unassembled WGS sequence"/>
</dbReference>
<accession>A0A9D4FD84</accession>
<evidence type="ECO:0000313" key="2">
    <source>
        <dbReference type="Proteomes" id="UP000828390"/>
    </source>
</evidence>
<evidence type="ECO:0000313" key="1">
    <source>
        <dbReference type="EMBL" id="KAH3795599.1"/>
    </source>
</evidence>
<dbReference type="EMBL" id="JAIWYP010000007">
    <property type="protein sequence ID" value="KAH3795599.1"/>
    <property type="molecule type" value="Genomic_DNA"/>
</dbReference>
<reference evidence="1" key="1">
    <citation type="journal article" date="2019" name="bioRxiv">
        <title>The Genome of the Zebra Mussel, Dreissena polymorpha: A Resource for Invasive Species Research.</title>
        <authorList>
            <person name="McCartney M.A."/>
            <person name="Auch B."/>
            <person name="Kono T."/>
            <person name="Mallez S."/>
            <person name="Zhang Y."/>
            <person name="Obille A."/>
            <person name="Becker A."/>
            <person name="Abrahante J.E."/>
            <person name="Garbe J."/>
            <person name="Badalamenti J.P."/>
            <person name="Herman A."/>
            <person name="Mangelson H."/>
            <person name="Liachko I."/>
            <person name="Sullivan S."/>
            <person name="Sone E.D."/>
            <person name="Koren S."/>
            <person name="Silverstein K.A.T."/>
            <person name="Beckman K.B."/>
            <person name="Gohl D.M."/>
        </authorList>
    </citation>
    <scope>NUCLEOTIDE SEQUENCE</scope>
    <source>
        <strain evidence="1">Duluth1</strain>
        <tissue evidence="1">Whole animal</tissue>
    </source>
</reference>
<reference evidence="1" key="2">
    <citation type="submission" date="2020-11" db="EMBL/GenBank/DDBJ databases">
        <authorList>
            <person name="McCartney M.A."/>
            <person name="Auch B."/>
            <person name="Kono T."/>
            <person name="Mallez S."/>
            <person name="Becker A."/>
            <person name="Gohl D.M."/>
            <person name="Silverstein K.A.T."/>
            <person name="Koren S."/>
            <person name="Bechman K.B."/>
            <person name="Herman A."/>
            <person name="Abrahante J.E."/>
            <person name="Garbe J."/>
        </authorList>
    </citation>
    <scope>NUCLEOTIDE SEQUENCE</scope>
    <source>
        <strain evidence="1">Duluth1</strain>
        <tissue evidence="1">Whole animal</tissue>
    </source>
</reference>
<name>A0A9D4FD84_DREPO</name>
<comment type="caution">
    <text evidence="1">The sequence shown here is derived from an EMBL/GenBank/DDBJ whole genome shotgun (WGS) entry which is preliminary data.</text>
</comment>
<keyword evidence="2" id="KW-1185">Reference proteome</keyword>
<sequence>MFKTRHDSVQRREIVSFGIDAENMTDKDLLDSDYDGISQIHEHSYIVEFLGPGLVGGNVFQTRILPDHPIARTSNIAEMYL</sequence>
<proteinExistence type="predicted"/>